<evidence type="ECO:0000313" key="3">
    <source>
        <dbReference type="Proteomes" id="UP000664521"/>
    </source>
</evidence>
<dbReference type="GO" id="GO:0005975">
    <property type="term" value="P:carbohydrate metabolic process"/>
    <property type="evidence" value="ECO:0007669"/>
    <property type="project" value="InterPro"/>
</dbReference>
<evidence type="ECO:0000313" key="2">
    <source>
        <dbReference type="EMBL" id="CAF9917048.1"/>
    </source>
</evidence>
<dbReference type="EMBL" id="CAJPDS010000019">
    <property type="protein sequence ID" value="CAF9917048.1"/>
    <property type="molecule type" value="Genomic_DNA"/>
</dbReference>
<dbReference type="Pfam" id="PF00923">
    <property type="entry name" value="TAL_FSA"/>
    <property type="match status" value="1"/>
</dbReference>
<reference evidence="2" key="1">
    <citation type="submission" date="2021-03" db="EMBL/GenBank/DDBJ databases">
        <authorList>
            <person name="Tagirdzhanova G."/>
        </authorList>
    </citation>
    <scope>NUCLEOTIDE SEQUENCE</scope>
</reference>
<dbReference type="InterPro" id="IPR001585">
    <property type="entry name" value="TAL/FSA"/>
</dbReference>
<gene>
    <name evidence="2" type="ORF">HETSPECPRED_003086</name>
</gene>
<protein>
    <recommendedName>
        <fullName evidence="4">Transaldolase</fullName>
    </recommendedName>
</protein>
<evidence type="ECO:0008006" key="4">
    <source>
        <dbReference type="Google" id="ProtNLM"/>
    </source>
</evidence>
<dbReference type="Proteomes" id="UP000664521">
    <property type="component" value="Unassembled WGS sequence"/>
</dbReference>
<organism evidence="2 3">
    <name type="scientific">Heterodermia speciosa</name>
    <dbReference type="NCBI Taxonomy" id="116794"/>
    <lineage>
        <taxon>Eukaryota</taxon>
        <taxon>Fungi</taxon>
        <taxon>Dikarya</taxon>
        <taxon>Ascomycota</taxon>
        <taxon>Pezizomycotina</taxon>
        <taxon>Lecanoromycetes</taxon>
        <taxon>OSLEUM clade</taxon>
        <taxon>Lecanoromycetidae</taxon>
        <taxon>Caliciales</taxon>
        <taxon>Physciaceae</taxon>
        <taxon>Heterodermia</taxon>
    </lineage>
</organism>
<dbReference type="SUPFAM" id="SSF51569">
    <property type="entry name" value="Aldolase"/>
    <property type="match status" value="1"/>
</dbReference>
<dbReference type="InterPro" id="IPR013785">
    <property type="entry name" value="Aldolase_TIM"/>
</dbReference>
<evidence type="ECO:0000256" key="1">
    <source>
        <dbReference type="ARBA" id="ARBA00023270"/>
    </source>
</evidence>
<sequence length="340" mass="38323">MGSYPEKTNMLQYLRTKSKVDCDSLDVPLAKELGPFVDSTSNQADAYLELVLPHRADLFKQSIALAHEIHGEYPGVAFEELTLEIAMVMLGLAIAPYITESIHIMTNPTLTSTRTIVENAQRISALTSRISPSFPLSRVCIKVVSTWEGLQACRELSALNINTLATTLYTFEQAVLAAECGCMYIAPFVHELKAFFDEKYDDGGANLLLCHEIQQYYRKHEYSTKVKAAGLLSLDEAKALAGVATMTIAPDLLRILATTEIEEKDVYRLSLFREDNMIEEKKLERKTYVEDEQGWRQAYAEAYDGKGQWKTIEAIGVFQEYQLKAERLILETERGSRSHD</sequence>
<dbReference type="PANTHER" id="PTHR10683">
    <property type="entry name" value="TRANSALDOLASE"/>
    <property type="match status" value="1"/>
</dbReference>
<dbReference type="AlphaFoldDB" id="A0A8H3IFU4"/>
<proteinExistence type="predicted"/>
<dbReference type="GO" id="GO:0009052">
    <property type="term" value="P:pentose-phosphate shunt, non-oxidative branch"/>
    <property type="evidence" value="ECO:0007669"/>
    <property type="project" value="TreeGrafter"/>
</dbReference>
<name>A0A8H3IFU4_9LECA</name>
<dbReference type="PANTHER" id="PTHR10683:SF34">
    <property type="entry name" value="TRANSALDOLASE"/>
    <property type="match status" value="1"/>
</dbReference>
<accession>A0A8H3IFU4</accession>
<comment type="caution">
    <text evidence="2">The sequence shown here is derived from an EMBL/GenBank/DDBJ whole genome shotgun (WGS) entry which is preliminary data.</text>
</comment>
<dbReference type="OrthoDB" id="1711136at2759"/>
<dbReference type="GO" id="GO:0004801">
    <property type="term" value="F:transaldolase activity"/>
    <property type="evidence" value="ECO:0007669"/>
    <property type="project" value="TreeGrafter"/>
</dbReference>
<keyword evidence="3" id="KW-1185">Reference proteome</keyword>
<keyword evidence="1" id="KW-0704">Schiff base</keyword>
<dbReference type="Gene3D" id="3.20.20.70">
    <property type="entry name" value="Aldolase class I"/>
    <property type="match status" value="1"/>
</dbReference>